<keyword evidence="2" id="KW-0833">Ubl conjugation pathway</keyword>
<gene>
    <name evidence="5" type="primary">OTUD4_1</name>
    <name evidence="5" type="ORF">EYF80_066789</name>
</gene>
<evidence type="ECO:0000256" key="1">
    <source>
        <dbReference type="ARBA" id="ARBA00022670"/>
    </source>
</evidence>
<reference evidence="5 6" key="1">
    <citation type="submission" date="2019-03" db="EMBL/GenBank/DDBJ databases">
        <title>First draft genome of Liparis tanakae, snailfish: a comprehensive survey of snailfish specific genes.</title>
        <authorList>
            <person name="Kim W."/>
            <person name="Song I."/>
            <person name="Jeong J.-H."/>
            <person name="Kim D."/>
            <person name="Kim S."/>
            <person name="Ryu S."/>
            <person name="Song J.Y."/>
            <person name="Lee S.K."/>
        </authorList>
    </citation>
    <scope>NUCLEOTIDE SEQUENCE [LARGE SCALE GENOMIC DNA]</scope>
    <source>
        <tissue evidence="5">Muscle</tissue>
    </source>
</reference>
<evidence type="ECO:0000313" key="5">
    <source>
        <dbReference type="EMBL" id="TNN23094.1"/>
    </source>
</evidence>
<keyword evidence="3" id="KW-0788">Thiol protease</keyword>
<organism evidence="5 6">
    <name type="scientific">Liparis tanakae</name>
    <name type="common">Tanaka's snailfish</name>
    <dbReference type="NCBI Taxonomy" id="230148"/>
    <lineage>
        <taxon>Eukaryota</taxon>
        <taxon>Metazoa</taxon>
        <taxon>Chordata</taxon>
        <taxon>Craniata</taxon>
        <taxon>Vertebrata</taxon>
        <taxon>Euteleostomi</taxon>
        <taxon>Actinopterygii</taxon>
        <taxon>Neopterygii</taxon>
        <taxon>Teleostei</taxon>
        <taxon>Neoteleostei</taxon>
        <taxon>Acanthomorphata</taxon>
        <taxon>Eupercaria</taxon>
        <taxon>Perciformes</taxon>
        <taxon>Cottioidei</taxon>
        <taxon>Cottales</taxon>
        <taxon>Liparidae</taxon>
        <taxon>Liparis</taxon>
    </lineage>
</organism>
<name>A0A4Z2E365_9TELE</name>
<proteinExistence type="predicted"/>
<accession>A0A4Z2E365</accession>
<protein>
    <submittedName>
        <fullName evidence="5">OTU domain-containing protein 4</fullName>
    </submittedName>
</protein>
<dbReference type="PROSITE" id="PS50802">
    <property type="entry name" value="OTU"/>
    <property type="match status" value="1"/>
</dbReference>
<dbReference type="InterPro" id="IPR003323">
    <property type="entry name" value="OTU_dom"/>
</dbReference>
<evidence type="ECO:0000256" key="2">
    <source>
        <dbReference type="ARBA" id="ARBA00022786"/>
    </source>
</evidence>
<dbReference type="OrthoDB" id="10017659at2759"/>
<evidence type="ECO:0000256" key="3">
    <source>
        <dbReference type="ARBA" id="ARBA00022807"/>
    </source>
</evidence>
<dbReference type="Gene3D" id="3.90.70.80">
    <property type="match status" value="1"/>
</dbReference>
<dbReference type="GO" id="GO:0008234">
    <property type="term" value="F:cysteine-type peptidase activity"/>
    <property type="evidence" value="ECO:0007669"/>
    <property type="project" value="UniProtKB-KW"/>
</dbReference>
<comment type="caution">
    <text evidence="5">The sequence shown here is derived from an EMBL/GenBank/DDBJ whole genome shotgun (WGS) entry which is preliminary data.</text>
</comment>
<dbReference type="EMBL" id="SRLO01019843">
    <property type="protein sequence ID" value="TNN23094.1"/>
    <property type="molecule type" value="Genomic_DNA"/>
</dbReference>
<keyword evidence="3" id="KW-0378">Hydrolase</keyword>
<keyword evidence="6" id="KW-1185">Reference proteome</keyword>
<evidence type="ECO:0000313" key="6">
    <source>
        <dbReference type="Proteomes" id="UP000314294"/>
    </source>
</evidence>
<evidence type="ECO:0000259" key="4">
    <source>
        <dbReference type="PROSITE" id="PS50802"/>
    </source>
</evidence>
<dbReference type="Proteomes" id="UP000314294">
    <property type="component" value="Unassembled WGS sequence"/>
</dbReference>
<dbReference type="AlphaFoldDB" id="A0A4Z2E365"/>
<dbReference type="GO" id="GO:0006508">
    <property type="term" value="P:proteolysis"/>
    <property type="evidence" value="ECO:0007669"/>
    <property type="project" value="UniProtKB-KW"/>
</dbReference>
<feature type="domain" description="OTU" evidence="4">
    <location>
        <begin position="27"/>
        <end position="65"/>
    </location>
</feature>
<keyword evidence="1" id="KW-0645">Protease</keyword>
<sequence>MDGGGGVGGEEKGAEKLMDDYLKTLGLHRKRIAKDGSCLFRAVAEQVSGGSYSLPGAKKKKTRDT</sequence>